<name>A0A2M8Q8Z1_9CHLR</name>
<dbReference type="AlphaFoldDB" id="A0A2M8Q8Z1"/>
<accession>A0A2M8Q8Z1</accession>
<sequence length="134" mass="15227">MHDLSRGPLAIPDEVIELETGRKFEAWCILLDASGAITFSHAQLLEHLERIYGLEPRWASTIAVRYEAARGIEREVNVPADLVAALFFKTAARRKFEQLPRAEQRSLIAWLDEAADAQERKARIESLIERLESS</sequence>
<dbReference type="EMBL" id="PGTN01000363">
    <property type="protein sequence ID" value="PJF46230.1"/>
    <property type="molecule type" value="Genomic_DNA"/>
</dbReference>
<comment type="caution">
    <text evidence="1">The sequence shown here is derived from an EMBL/GenBank/DDBJ whole genome shotgun (WGS) entry which is preliminary data.</text>
</comment>
<organism evidence="1 2">
    <name type="scientific">Candidatus Thermofonsia Clade 3 bacterium</name>
    <dbReference type="NCBI Taxonomy" id="2364212"/>
    <lineage>
        <taxon>Bacteria</taxon>
        <taxon>Bacillati</taxon>
        <taxon>Chloroflexota</taxon>
        <taxon>Candidatus Thermofontia</taxon>
        <taxon>Candidatus Thermofonsia Clade 3</taxon>
    </lineage>
</organism>
<reference evidence="1 2" key="1">
    <citation type="submission" date="2017-11" db="EMBL/GenBank/DDBJ databases">
        <title>Evolution of Phototrophy in the Chloroflexi Phylum Driven by Horizontal Gene Transfer.</title>
        <authorList>
            <person name="Ward L.M."/>
            <person name="Hemp J."/>
            <person name="Shih P.M."/>
            <person name="Mcglynn S.E."/>
            <person name="Fischer W."/>
        </authorList>
    </citation>
    <scope>NUCLEOTIDE SEQUENCE [LARGE SCALE GENOMIC DNA]</scope>
    <source>
        <strain evidence="1">JP3_7</strain>
    </source>
</reference>
<dbReference type="Proteomes" id="UP000230790">
    <property type="component" value="Unassembled WGS sequence"/>
</dbReference>
<dbReference type="Pfam" id="PF13376">
    <property type="entry name" value="OmdA"/>
    <property type="match status" value="1"/>
</dbReference>
<evidence type="ECO:0000313" key="2">
    <source>
        <dbReference type="Proteomes" id="UP000230790"/>
    </source>
</evidence>
<protein>
    <submittedName>
        <fullName evidence="1">Uncharacterized protein</fullName>
    </submittedName>
</protein>
<evidence type="ECO:0000313" key="1">
    <source>
        <dbReference type="EMBL" id="PJF46230.1"/>
    </source>
</evidence>
<proteinExistence type="predicted"/>
<gene>
    <name evidence="1" type="ORF">CUN48_14865</name>
</gene>